<gene>
    <name evidence="2" type="ORF">PRZ48_008088</name>
</gene>
<proteinExistence type="predicted"/>
<feature type="domain" description="AB hydrolase-1" evidence="1">
    <location>
        <begin position="42"/>
        <end position="280"/>
    </location>
</feature>
<dbReference type="InterPro" id="IPR029058">
    <property type="entry name" value="AB_hydrolase_fold"/>
</dbReference>
<name>A0ABR0EEK3_ZASCE</name>
<dbReference type="EMBL" id="JAXOVC010000006">
    <property type="protein sequence ID" value="KAK4499902.1"/>
    <property type="molecule type" value="Genomic_DNA"/>
</dbReference>
<accession>A0ABR0EEK3</accession>
<evidence type="ECO:0000259" key="1">
    <source>
        <dbReference type="Pfam" id="PF12697"/>
    </source>
</evidence>
<protein>
    <recommendedName>
        <fullName evidence="1">AB hydrolase-1 domain-containing protein</fullName>
    </recommendedName>
</protein>
<sequence length="300" mass="32202">MWTAGSTFPDSMSKGTIHVNGTYEIGATLCFPSNGTSSKLQILTHGIGFDRYYWDFAPNWSYVDVATAAGYSVLLYDRRRSMEILHSLITRLRRGTYTPPPFETVIGVGHSFGSAITQGLTAAHPTDLDAAILTGFSTNATGMPMFNLGQNPTIASLNQPYRFSSLNNGFFVVASPVSNQQTFFTYPNFDPHILSLADATKGTVTIGELFTAGSAVVKPAPKVTFPVAVVAGNEDLGFCAGNCSYPENVLAEVGPALYPGVENGRFETLRVVGAGHGLNLHFGAHEAFEWIQGFLGRNGL</sequence>
<dbReference type="InterPro" id="IPR000073">
    <property type="entry name" value="AB_hydrolase_1"/>
</dbReference>
<dbReference type="Gene3D" id="3.40.50.1820">
    <property type="entry name" value="alpha/beta hydrolase"/>
    <property type="match status" value="1"/>
</dbReference>
<dbReference type="Pfam" id="PF12697">
    <property type="entry name" value="Abhydrolase_6"/>
    <property type="match status" value="1"/>
</dbReference>
<evidence type="ECO:0000313" key="3">
    <source>
        <dbReference type="Proteomes" id="UP001305779"/>
    </source>
</evidence>
<comment type="caution">
    <text evidence="2">The sequence shown here is derived from an EMBL/GenBank/DDBJ whole genome shotgun (WGS) entry which is preliminary data.</text>
</comment>
<organism evidence="2 3">
    <name type="scientific">Zasmidium cellare</name>
    <name type="common">Wine cellar mold</name>
    <name type="synonym">Racodium cellare</name>
    <dbReference type="NCBI Taxonomy" id="395010"/>
    <lineage>
        <taxon>Eukaryota</taxon>
        <taxon>Fungi</taxon>
        <taxon>Dikarya</taxon>
        <taxon>Ascomycota</taxon>
        <taxon>Pezizomycotina</taxon>
        <taxon>Dothideomycetes</taxon>
        <taxon>Dothideomycetidae</taxon>
        <taxon>Mycosphaerellales</taxon>
        <taxon>Mycosphaerellaceae</taxon>
        <taxon>Zasmidium</taxon>
    </lineage>
</organism>
<dbReference type="SUPFAM" id="SSF53474">
    <property type="entry name" value="alpha/beta-Hydrolases"/>
    <property type="match status" value="1"/>
</dbReference>
<keyword evidence="3" id="KW-1185">Reference proteome</keyword>
<reference evidence="2 3" key="1">
    <citation type="journal article" date="2023" name="G3 (Bethesda)">
        <title>A chromosome-level genome assembly of Zasmidium syzygii isolated from banana leaves.</title>
        <authorList>
            <person name="van Westerhoven A.C."/>
            <person name="Mehrabi R."/>
            <person name="Talebi R."/>
            <person name="Steentjes M.B.F."/>
            <person name="Corcolon B."/>
            <person name="Chong P.A."/>
            <person name="Kema G.H.J."/>
            <person name="Seidl M.F."/>
        </authorList>
    </citation>
    <scope>NUCLEOTIDE SEQUENCE [LARGE SCALE GENOMIC DNA]</scope>
    <source>
        <strain evidence="2 3">P124</strain>
    </source>
</reference>
<evidence type="ECO:0000313" key="2">
    <source>
        <dbReference type="EMBL" id="KAK4499902.1"/>
    </source>
</evidence>
<dbReference type="Proteomes" id="UP001305779">
    <property type="component" value="Unassembled WGS sequence"/>
</dbReference>